<feature type="domain" description="ABC-type transport auxiliary lipoprotein component" evidence="1">
    <location>
        <begin position="35"/>
        <end position="199"/>
    </location>
</feature>
<dbReference type="SUPFAM" id="SSF159594">
    <property type="entry name" value="XCC0632-like"/>
    <property type="match status" value="1"/>
</dbReference>
<keyword evidence="3" id="KW-1185">Reference proteome</keyword>
<name>A0A4P8L1H7_9BACT</name>
<evidence type="ECO:0000259" key="1">
    <source>
        <dbReference type="Pfam" id="PF03886"/>
    </source>
</evidence>
<sequence>MRQSFWNLRRLTAPMLLLPFLCGCIWAVSPPARHYVLESSQALRAAQSHGAGFGKLVLGVGPVEIPSYLDRPQIVTRPAPAVAELAEFDRWAEPLREALPRVLAENLSMLLGTDNVYLYPWKRSIPIDVQVTAQVIRFEGTCGGEVDLVARWSIRNAKEQQAVVPWNHFEAKESCKGSSAQDYVTALSRLVERLAAEIAHGVEKERQHRSEIPARASQNAFLQTREMHSHATFAASWSASEKVGCPWTARAISSAAAPNSMARTHSAIMSEALGPRMCTPSSRSVLEWLRTFTNPSVSPMQRARPTPVNG</sequence>
<accession>A0A4P8L1H7</accession>
<gene>
    <name evidence="2" type="ORF">FDQ92_05605</name>
</gene>
<organism evidence="2 3">
    <name type="scientific">Desulfoglaeba alkanexedens ALDC</name>
    <dbReference type="NCBI Taxonomy" id="980445"/>
    <lineage>
        <taxon>Bacteria</taxon>
        <taxon>Pseudomonadati</taxon>
        <taxon>Thermodesulfobacteriota</taxon>
        <taxon>Syntrophobacteria</taxon>
        <taxon>Syntrophobacterales</taxon>
        <taxon>Syntrophobacteraceae</taxon>
        <taxon>Desulfoglaeba</taxon>
    </lineage>
</organism>
<dbReference type="OrthoDB" id="5372878at2"/>
<proteinExistence type="predicted"/>
<reference evidence="2 3" key="2">
    <citation type="submission" date="2019-05" db="EMBL/GenBank/DDBJ databases">
        <authorList>
            <person name="Suflita J.M."/>
            <person name="Marks C.R."/>
        </authorList>
    </citation>
    <scope>NUCLEOTIDE SEQUENCE [LARGE SCALE GENOMIC DNA]</scope>
    <source>
        <strain evidence="2 3">ALDC</strain>
    </source>
</reference>
<evidence type="ECO:0000313" key="3">
    <source>
        <dbReference type="Proteomes" id="UP000298602"/>
    </source>
</evidence>
<reference evidence="2 3" key="1">
    <citation type="submission" date="2019-05" db="EMBL/GenBank/DDBJ databases">
        <title>The Complete Genome Sequence of the n-alkane-degrading Desulfoglaeba alkanexedens ALDC reveals multiple alkylsuccinate synthase gene clusters.</title>
        <authorList>
            <person name="Callaghan A.V."/>
            <person name="Davidova I.A."/>
            <person name="Duncan K.E."/>
            <person name="Morris B."/>
            <person name="McInerney M.J."/>
        </authorList>
    </citation>
    <scope>NUCLEOTIDE SEQUENCE [LARGE SCALE GENOMIC DNA]</scope>
    <source>
        <strain evidence="2 3">ALDC</strain>
    </source>
</reference>
<dbReference type="Proteomes" id="UP000298602">
    <property type="component" value="Chromosome"/>
</dbReference>
<dbReference type="KEGG" id="dax:FDQ92_05605"/>
<dbReference type="Gene3D" id="3.40.50.10610">
    <property type="entry name" value="ABC-type transport auxiliary lipoprotein component"/>
    <property type="match status" value="1"/>
</dbReference>
<protein>
    <submittedName>
        <fullName evidence="2">Membrane integrity-associated transporter subunit PqiC</fullName>
    </submittedName>
</protein>
<dbReference type="Pfam" id="PF03886">
    <property type="entry name" value="ABC_trans_aux"/>
    <property type="match status" value="1"/>
</dbReference>
<dbReference type="InterPro" id="IPR005586">
    <property type="entry name" value="ABC_trans_aux"/>
</dbReference>
<dbReference type="AlphaFoldDB" id="A0A4P8L1H7"/>
<evidence type="ECO:0000313" key="2">
    <source>
        <dbReference type="EMBL" id="QCQ21698.1"/>
    </source>
</evidence>
<dbReference type="EMBL" id="CP040098">
    <property type="protein sequence ID" value="QCQ21698.1"/>
    <property type="molecule type" value="Genomic_DNA"/>
</dbReference>
<dbReference type="PROSITE" id="PS51257">
    <property type="entry name" value="PROKAR_LIPOPROTEIN"/>
    <property type="match status" value="1"/>
</dbReference>